<feature type="transmembrane region" description="Helical" evidence="1">
    <location>
        <begin position="20"/>
        <end position="41"/>
    </location>
</feature>
<reference evidence="2" key="1">
    <citation type="journal article" date="2021" name="Open Biol.">
        <title>Shared evolutionary footprints suggest mitochondrial oxidative damage underlies multiple complex I losses in fungi.</title>
        <authorList>
            <person name="Schikora-Tamarit M.A."/>
            <person name="Marcet-Houben M."/>
            <person name="Nosek J."/>
            <person name="Gabaldon T."/>
        </authorList>
    </citation>
    <scope>NUCLEOTIDE SEQUENCE</scope>
    <source>
        <strain evidence="2">CBS2887</strain>
    </source>
</reference>
<keyword evidence="1" id="KW-1133">Transmembrane helix</keyword>
<dbReference type="Proteomes" id="UP000774326">
    <property type="component" value="Unassembled WGS sequence"/>
</dbReference>
<gene>
    <name evidence="2" type="ORF">WICPIJ_005765</name>
</gene>
<keyword evidence="3" id="KW-1185">Reference proteome</keyword>
<dbReference type="AlphaFoldDB" id="A0A9P8Q546"/>
<dbReference type="EMBL" id="JAEUBG010003196">
    <property type="protein sequence ID" value="KAH3683295.1"/>
    <property type="molecule type" value="Genomic_DNA"/>
</dbReference>
<organism evidence="2 3">
    <name type="scientific">Wickerhamomyces pijperi</name>
    <name type="common">Yeast</name>
    <name type="synonym">Pichia pijperi</name>
    <dbReference type="NCBI Taxonomy" id="599730"/>
    <lineage>
        <taxon>Eukaryota</taxon>
        <taxon>Fungi</taxon>
        <taxon>Dikarya</taxon>
        <taxon>Ascomycota</taxon>
        <taxon>Saccharomycotina</taxon>
        <taxon>Saccharomycetes</taxon>
        <taxon>Phaffomycetales</taxon>
        <taxon>Wickerhamomycetaceae</taxon>
        <taxon>Wickerhamomyces</taxon>
    </lineage>
</organism>
<comment type="caution">
    <text evidence="2">The sequence shown here is derived from an EMBL/GenBank/DDBJ whole genome shotgun (WGS) entry which is preliminary data.</text>
</comment>
<evidence type="ECO:0000256" key="1">
    <source>
        <dbReference type="SAM" id="Phobius"/>
    </source>
</evidence>
<keyword evidence="1" id="KW-0472">Membrane</keyword>
<dbReference type="Pfam" id="PF11927">
    <property type="entry name" value="HODM_asu-like"/>
    <property type="match status" value="1"/>
</dbReference>
<evidence type="ECO:0000313" key="3">
    <source>
        <dbReference type="Proteomes" id="UP000774326"/>
    </source>
</evidence>
<sequence length="407" mass="46959">MGLLIQLFDSLEGSPLQTSAITAVASVSIFIASLASLVVYYNSSSKTIKPLPAKIANNKARKLGTWKPEDYKLPVPPAYPEWDIKTFKPLPYRAFKHKYNVTMGIRNMDPNSWIELDNEWNKFHDLKMKRIEEKGEEVYGTLPEAKAASLELLEELRKFLPARYPSLFERTADGMKNLETGEVHRMVEPLLEDPMLTVARLLQDDVAIMIENEQGEYYLKGGCIMLAGFWRLKDKFNTSLSTIHTSGDVPKYNTHLKKGMEKFFVRLTPEAPVVRNNYFIQTDDNLDWSSSIGDEDNETVGWYTADPAKSVEKIWYRSERQSVRRLPITGAVIFTIRTYFLPLTEMCKEPYVPKRLLDGIESWSDDVREYRGYDKFYEVVLPYLREKVAEQAAMGYTDENEAEQYPF</sequence>
<evidence type="ECO:0008006" key="4">
    <source>
        <dbReference type="Google" id="ProtNLM"/>
    </source>
</evidence>
<keyword evidence="1" id="KW-0812">Transmembrane</keyword>
<evidence type="ECO:0000313" key="2">
    <source>
        <dbReference type="EMBL" id="KAH3683295.1"/>
    </source>
</evidence>
<accession>A0A9P8Q546</accession>
<reference evidence="2" key="2">
    <citation type="submission" date="2021-01" db="EMBL/GenBank/DDBJ databases">
        <authorList>
            <person name="Schikora-Tamarit M.A."/>
        </authorList>
    </citation>
    <scope>NUCLEOTIDE SEQUENCE</scope>
    <source>
        <strain evidence="2">CBS2887</strain>
    </source>
</reference>
<protein>
    <recommendedName>
        <fullName evidence="4">HRQ family protein 1</fullName>
    </recommendedName>
</protein>
<dbReference type="OrthoDB" id="497541at2759"/>
<name>A0A9P8Q546_WICPI</name>
<dbReference type="InterPro" id="IPR021848">
    <property type="entry name" value="HODM_asu-like"/>
</dbReference>
<proteinExistence type="predicted"/>